<dbReference type="Pfam" id="PF05622">
    <property type="entry name" value="HOOK"/>
    <property type="match status" value="1"/>
</dbReference>
<evidence type="ECO:0008006" key="10">
    <source>
        <dbReference type="Google" id="ProtNLM"/>
    </source>
</evidence>
<dbReference type="GO" id="GO:0005815">
    <property type="term" value="C:microtubule organizing center"/>
    <property type="evidence" value="ECO:0007669"/>
    <property type="project" value="TreeGrafter"/>
</dbReference>
<feature type="region of interest" description="Disordered" evidence="5">
    <location>
        <begin position="794"/>
        <end position="822"/>
    </location>
</feature>
<dbReference type="InterPro" id="IPR043936">
    <property type="entry name" value="HOOK_N"/>
</dbReference>
<keyword evidence="2" id="KW-0963">Cytoplasm</keyword>
<evidence type="ECO:0000259" key="6">
    <source>
        <dbReference type="Pfam" id="PF05622"/>
    </source>
</evidence>
<dbReference type="InterPro" id="IPR036872">
    <property type="entry name" value="CH_dom_sf"/>
</dbReference>
<dbReference type="PANTHER" id="PTHR18947:SF28">
    <property type="entry name" value="GIRDIN, ISOFORM A"/>
    <property type="match status" value="1"/>
</dbReference>
<reference evidence="8" key="1">
    <citation type="submission" date="2022-07" db="EMBL/GenBank/DDBJ databases">
        <title>Phylogenomic reconstructions and comparative analyses of Kickxellomycotina fungi.</title>
        <authorList>
            <person name="Reynolds N.K."/>
            <person name="Stajich J.E."/>
            <person name="Barry K."/>
            <person name="Grigoriev I.V."/>
            <person name="Crous P."/>
            <person name="Smith M.E."/>
        </authorList>
    </citation>
    <scope>NUCLEOTIDE SEQUENCE</scope>
    <source>
        <strain evidence="8">NRRL 3115</strain>
    </source>
</reference>
<dbReference type="PANTHER" id="PTHR18947">
    <property type="entry name" value="HOOK PROTEINS"/>
    <property type="match status" value="1"/>
</dbReference>
<feature type="domain" description="Hook C-terminal" evidence="6">
    <location>
        <begin position="221"/>
        <end position="600"/>
    </location>
</feature>
<name>A0A9W8G6X1_9FUNG</name>
<sequence length="832" mass="95556">MSHNDIAEGFVHWVRTFGSISKPVANLHDLTDGIALFEICAEIDRQWFKSIRSADIGDNWVLKLNNLKKLYKLVTRYYEEVLGYPASNLTEPNISAIAKDGNVDELLKLCQLILTLAVQCERNQVYIGKIMSLGEEDQRSLMVSIESVLAQLGSAEPDTEPDGHDVDMMDASLANDDVDPVARLQAELMKSYAEKDELEKSARELSVEHKDIQTKYEDLLVLNEELKTRMEELERSMARADKTGKVDFLLRAEIENLRHDLEKADSRYQEVDRLNKEQTATITDLSRRLTESEEAKDEVVKLRDQLQEYKHAAERLAKSEHVIEKYKKKLEESTDLRRQVRALEEQLAQAQDRSRQIEEEYKRVSQLRPTMDNYRDEYLQLESRHNLTVVELSQAMERLRKLEDEKERMRHEKQRDQDLIMSLEETLRELELNRDPGAGHGSVATLDAGLESAMSSEDRVTLLTKVARLERELEEAKKQVSGTNPAEFLEEVADAANREKEQAINELNQEKEQRKRLEDELAAQAEKLHSTEIVAEESSRVKDDLKQVTSKLVATSMEMSQVRSELAQTKEELERAKASSLANEQEKNAAHEALRRLDSKEAADLRKENKSLEGWYTETHEQSKEFKAEIDRLSAENCQLTQRLSKLQEDLTRFDIGKREIESENQRMAQALERHKVMLASTSQYSQSDVDRLQKELVKSRDEVHALQISLKRTKDHCIQLDQRLKQTQREPGAAPQDDYKEVLMSLQSQLAMKDEQLDSMRAMLREQNNVHLLESRTMASAWFNLQRQLERQSGFGHSSGMGSAAASSRHGGTPASWLGQQRVTLDMQLNG</sequence>
<dbReference type="InterPro" id="IPR008636">
    <property type="entry name" value="Hook_C"/>
</dbReference>
<dbReference type="EMBL" id="JANBTW010000005">
    <property type="protein sequence ID" value="KAJ2680364.1"/>
    <property type="molecule type" value="Genomic_DNA"/>
</dbReference>
<feature type="domain" description="HOOK N-terminal" evidence="7">
    <location>
        <begin position="8"/>
        <end position="145"/>
    </location>
</feature>
<dbReference type="GO" id="GO:0005737">
    <property type="term" value="C:cytoplasm"/>
    <property type="evidence" value="ECO:0007669"/>
    <property type="project" value="UniProtKB-SubCell"/>
</dbReference>
<feature type="coiled-coil region" evidence="4">
    <location>
        <begin position="181"/>
        <end position="433"/>
    </location>
</feature>
<organism evidence="8 9">
    <name type="scientific">Coemansia spiralis</name>
    <dbReference type="NCBI Taxonomy" id="417178"/>
    <lineage>
        <taxon>Eukaryota</taxon>
        <taxon>Fungi</taxon>
        <taxon>Fungi incertae sedis</taxon>
        <taxon>Zoopagomycota</taxon>
        <taxon>Kickxellomycotina</taxon>
        <taxon>Kickxellomycetes</taxon>
        <taxon>Kickxellales</taxon>
        <taxon>Kickxellaceae</taxon>
        <taxon>Coemansia</taxon>
    </lineage>
</organism>
<comment type="subcellular location">
    <subcellularLocation>
        <location evidence="1">Cytoplasm</location>
    </subcellularLocation>
</comment>
<accession>A0A9W8G6X1</accession>
<evidence type="ECO:0000313" key="9">
    <source>
        <dbReference type="Proteomes" id="UP001151518"/>
    </source>
</evidence>
<feature type="coiled-coil region" evidence="4">
    <location>
        <begin position="459"/>
        <end position="731"/>
    </location>
</feature>
<dbReference type="GO" id="GO:0031122">
    <property type="term" value="P:cytoplasmic microtubule organization"/>
    <property type="evidence" value="ECO:0007669"/>
    <property type="project" value="InterPro"/>
</dbReference>
<dbReference type="Gene3D" id="1.10.418.10">
    <property type="entry name" value="Calponin-like domain"/>
    <property type="match status" value="1"/>
</dbReference>
<dbReference type="SUPFAM" id="SSF116907">
    <property type="entry name" value="Hook domain"/>
    <property type="match status" value="1"/>
</dbReference>
<gene>
    <name evidence="8" type="ORF">GGI25_000656</name>
</gene>
<dbReference type="GO" id="GO:0051959">
    <property type="term" value="F:dynein light intermediate chain binding"/>
    <property type="evidence" value="ECO:0007669"/>
    <property type="project" value="TreeGrafter"/>
</dbReference>
<protein>
    <recommendedName>
        <fullName evidence="10">Calponin-homology (CH) domain-containing protein</fullName>
    </recommendedName>
</protein>
<keyword evidence="3 4" id="KW-0175">Coiled coil</keyword>
<dbReference type="Proteomes" id="UP001151518">
    <property type="component" value="Unassembled WGS sequence"/>
</dbReference>
<evidence type="ECO:0000313" key="8">
    <source>
        <dbReference type="EMBL" id="KAJ2680364.1"/>
    </source>
</evidence>
<dbReference type="GO" id="GO:0030705">
    <property type="term" value="P:cytoskeleton-dependent intracellular transport"/>
    <property type="evidence" value="ECO:0007669"/>
    <property type="project" value="InterPro"/>
</dbReference>
<evidence type="ECO:0000256" key="3">
    <source>
        <dbReference type="ARBA" id="ARBA00023054"/>
    </source>
</evidence>
<evidence type="ECO:0000256" key="1">
    <source>
        <dbReference type="ARBA" id="ARBA00004496"/>
    </source>
</evidence>
<evidence type="ECO:0000256" key="4">
    <source>
        <dbReference type="SAM" id="Coils"/>
    </source>
</evidence>
<dbReference type="AlphaFoldDB" id="A0A9W8G6X1"/>
<dbReference type="Pfam" id="PF19047">
    <property type="entry name" value="HOOK_N"/>
    <property type="match status" value="1"/>
</dbReference>
<proteinExistence type="predicted"/>
<dbReference type="OrthoDB" id="49395at2759"/>
<dbReference type="GO" id="GO:0008017">
    <property type="term" value="F:microtubule binding"/>
    <property type="evidence" value="ECO:0007669"/>
    <property type="project" value="InterPro"/>
</dbReference>
<feature type="compositionally biased region" description="Low complexity" evidence="5">
    <location>
        <begin position="794"/>
        <end position="813"/>
    </location>
</feature>
<dbReference type="CDD" id="cd22211">
    <property type="entry name" value="HkD_SF"/>
    <property type="match status" value="1"/>
</dbReference>
<evidence type="ECO:0000256" key="2">
    <source>
        <dbReference type="ARBA" id="ARBA00022490"/>
    </source>
</evidence>
<evidence type="ECO:0000256" key="5">
    <source>
        <dbReference type="SAM" id="MobiDB-lite"/>
    </source>
</evidence>
<evidence type="ECO:0000259" key="7">
    <source>
        <dbReference type="Pfam" id="PF19047"/>
    </source>
</evidence>
<comment type="caution">
    <text evidence="8">The sequence shown here is derived from an EMBL/GenBank/DDBJ whole genome shotgun (WGS) entry which is preliminary data.</text>
</comment>